<proteinExistence type="predicted"/>
<dbReference type="EnsemblPlants" id="AET6Gv20306900.4">
    <property type="protein sequence ID" value="AET6Gv20306900.4"/>
    <property type="gene ID" value="AET6Gv20306900"/>
</dbReference>
<evidence type="ECO:0000313" key="1">
    <source>
        <dbReference type="EnsemblPlants" id="AET6Gv20306900.3"/>
    </source>
</evidence>
<reference evidence="2" key="1">
    <citation type="journal article" date="2014" name="Science">
        <title>Ancient hybridizations among the ancestral genomes of bread wheat.</title>
        <authorList>
            <consortium name="International Wheat Genome Sequencing Consortium,"/>
            <person name="Marcussen T."/>
            <person name="Sandve S.R."/>
            <person name="Heier L."/>
            <person name="Spannagl M."/>
            <person name="Pfeifer M."/>
            <person name="Jakobsen K.S."/>
            <person name="Wulff B.B."/>
            <person name="Steuernagel B."/>
            <person name="Mayer K.F."/>
            <person name="Olsen O.A."/>
        </authorList>
    </citation>
    <scope>NUCLEOTIDE SEQUENCE [LARGE SCALE GENOMIC DNA]</scope>
    <source>
        <strain evidence="2">cv. AL8/78</strain>
    </source>
</reference>
<reference evidence="1" key="5">
    <citation type="journal article" date="2021" name="G3 (Bethesda)">
        <title>Aegilops tauschii genome assembly Aet v5.0 features greater sequence contiguity and improved annotation.</title>
        <authorList>
            <person name="Wang L."/>
            <person name="Zhu T."/>
            <person name="Rodriguez J.C."/>
            <person name="Deal K.R."/>
            <person name="Dubcovsky J."/>
            <person name="McGuire P.E."/>
            <person name="Lux T."/>
            <person name="Spannagl M."/>
            <person name="Mayer K.F.X."/>
            <person name="Baldrich P."/>
            <person name="Meyers B.C."/>
            <person name="Huo N."/>
            <person name="Gu Y.Q."/>
            <person name="Zhou H."/>
            <person name="Devos K.M."/>
            <person name="Bennetzen J.L."/>
            <person name="Unver T."/>
            <person name="Budak H."/>
            <person name="Gulick P.J."/>
            <person name="Galiba G."/>
            <person name="Kalapos B."/>
            <person name="Nelson D.R."/>
            <person name="Li P."/>
            <person name="You F.M."/>
            <person name="Luo M.C."/>
            <person name="Dvorak J."/>
        </authorList>
    </citation>
    <scope>NUCLEOTIDE SEQUENCE [LARGE SCALE GENOMIC DNA]</scope>
    <source>
        <strain evidence="1">cv. AL8/78</strain>
    </source>
</reference>
<sequence length="82" mass="9364">MIAGLPIEGNPLCMSTDFDGWRKQMQTLIGMVPLEPLELEGDKKRERVAVGAPFTWIAWNFGNCPENANDDEVKTYARVYMW</sequence>
<organism evidence="1 2">
    <name type="scientific">Aegilops tauschii subsp. strangulata</name>
    <name type="common">Goatgrass</name>
    <dbReference type="NCBI Taxonomy" id="200361"/>
    <lineage>
        <taxon>Eukaryota</taxon>
        <taxon>Viridiplantae</taxon>
        <taxon>Streptophyta</taxon>
        <taxon>Embryophyta</taxon>
        <taxon>Tracheophyta</taxon>
        <taxon>Spermatophyta</taxon>
        <taxon>Magnoliopsida</taxon>
        <taxon>Liliopsida</taxon>
        <taxon>Poales</taxon>
        <taxon>Poaceae</taxon>
        <taxon>BOP clade</taxon>
        <taxon>Pooideae</taxon>
        <taxon>Triticodae</taxon>
        <taxon>Triticeae</taxon>
        <taxon>Triticinae</taxon>
        <taxon>Aegilops</taxon>
    </lineage>
</organism>
<evidence type="ECO:0000313" key="2">
    <source>
        <dbReference type="Proteomes" id="UP000015105"/>
    </source>
</evidence>
<dbReference type="Gramene" id="AET6Gv20306900.5">
    <property type="protein sequence ID" value="AET6Gv20306900.5"/>
    <property type="gene ID" value="AET6Gv20306900"/>
</dbReference>
<reference evidence="1" key="3">
    <citation type="journal article" date="2017" name="Nature">
        <title>Genome sequence of the progenitor of the wheat D genome Aegilops tauschii.</title>
        <authorList>
            <person name="Luo M.C."/>
            <person name="Gu Y.Q."/>
            <person name="Puiu D."/>
            <person name="Wang H."/>
            <person name="Twardziok S.O."/>
            <person name="Deal K.R."/>
            <person name="Huo N."/>
            <person name="Zhu T."/>
            <person name="Wang L."/>
            <person name="Wang Y."/>
            <person name="McGuire P.E."/>
            <person name="Liu S."/>
            <person name="Long H."/>
            <person name="Ramasamy R.K."/>
            <person name="Rodriguez J.C."/>
            <person name="Van S.L."/>
            <person name="Yuan L."/>
            <person name="Wang Z."/>
            <person name="Xia Z."/>
            <person name="Xiao L."/>
            <person name="Anderson O.D."/>
            <person name="Ouyang S."/>
            <person name="Liang Y."/>
            <person name="Zimin A.V."/>
            <person name="Pertea G."/>
            <person name="Qi P."/>
            <person name="Bennetzen J.L."/>
            <person name="Dai X."/>
            <person name="Dawson M.W."/>
            <person name="Muller H.G."/>
            <person name="Kugler K."/>
            <person name="Rivarola-Duarte L."/>
            <person name="Spannagl M."/>
            <person name="Mayer K.F.X."/>
            <person name="Lu F.H."/>
            <person name="Bevan M.W."/>
            <person name="Leroy P."/>
            <person name="Li P."/>
            <person name="You F.M."/>
            <person name="Sun Q."/>
            <person name="Liu Z."/>
            <person name="Lyons E."/>
            <person name="Wicker T."/>
            <person name="Salzberg S.L."/>
            <person name="Devos K.M."/>
            <person name="Dvorak J."/>
        </authorList>
    </citation>
    <scope>NUCLEOTIDE SEQUENCE [LARGE SCALE GENOMIC DNA]</scope>
    <source>
        <strain evidence="1">cv. AL8/78</strain>
    </source>
</reference>
<dbReference type="EnsemblPlants" id="AET6Gv20306900.3">
    <property type="protein sequence ID" value="AET6Gv20306900.3"/>
    <property type="gene ID" value="AET6Gv20306900"/>
</dbReference>
<reference evidence="1" key="4">
    <citation type="submission" date="2019-03" db="UniProtKB">
        <authorList>
            <consortium name="EnsemblPlants"/>
        </authorList>
    </citation>
    <scope>IDENTIFICATION</scope>
</reference>
<keyword evidence="2" id="KW-1185">Reference proteome</keyword>
<accession>A0A453NBE9</accession>
<dbReference type="Proteomes" id="UP000015105">
    <property type="component" value="Chromosome 6D"/>
</dbReference>
<dbReference type="Gramene" id="AET6Gv20306900.2">
    <property type="protein sequence ID" value="AET6Gv20306900.2"/>
    <property type="gene ID" value="AET6Gv20306900"/>
</dbReference>
<reference evidence="2" key="2">
    <citation type="journal article" date="2017" name="Nat. Plants">
        <title>The Aegilops tauschii genome reveals multiple impacts of transposons.</title>
        <authorList>
            <person name="Zhao G."/>
            <person name="Zou C."/>
            <person name="Li K."/>
            <person name="Wang K."/>
            <person name="Li T."/>
            <person name="Gao L."/>
            <person name="Zhang X."/>
            <person name="Wang H."/>
            <person name="Yang Z."/>
            <person name="Liu X."/>
            <person name="Jiang W."/>
            <person name="Mao L."/>
            <person name="Kong X."/>
            <person name="Jiao Y."/>
            <person name="Jia J."/>
        </authorList>
    </citation>
    <scope>NUCLEOTIDE SEQUENCE [LARGE SCALE GENOMIC DNA]</scope>
    <source>
        <strain evidence="2">cv. AL8/78</strain>
    </source>
</reference>
<name>A0A453NBE9_AEGTS</name>
<dbReference type="STRING" id="200361.A0A453NBE9"/>
<dbReference type="Gramene" id="AET6Gv20306900.4">
    <property type="protein sequence ID" value="AET6Gv20306900.4"/>
    <property type="gene ID" value="AET6Gv20306900"/>
</dbReference>
<dbReference type="Gramene" id="AET6Gv20306900.3">
    <property type="protein sequence ID" value="AET6Gv20306900.3"/>
    <property type="gene ID" value="AET6Gv20306900"/>
</dbReference>
<protein>
    <submittedName>
        <fullName evidence="1">Uncharacterized protein</fullName>
    </submittedName>
</protein>
<dbReference type="AlphaFoldDB" id="A0A453NBE9"/>
<dbReference type="EnsemblPlants" id="AET6Gv20306900.5">
    <property type="protein sequence ID" value="AET6Gv20306900.5"/>
    <property type="gene ID" value="AET6Gv20306900"/>
</dbReference>
<dbReference type="EnsemblPlants" id="AET6Gv20306900.2">
    <property type="protein sequence ID" value="AET6Gv20306900.2"/>
    <property type="gene ID" value="AET6Gv20306900"/>
</dbReference>